<comment type="caution">
    <text evidence="1">The sequence shown here is derived from an EMBL/GenBank/DDBJ whole genome shotgun (WGS) entry which is preliminary data.</text>
</comment>
<dbReference type="PATRIC" id="fig|34073.19.peg.5381"/>
<protein>
    <submittedName>
        <fullName evidence="1">Uncharacterized protein</fullName>
    </submittedName>
</protein>
<evidence type="ECO:0000313" key="1">
    <source>
        <dbReference type="EMBL" id="KLN53579.1"/>
    </source>
</evidence>
<accession>A0A0H2LTQ6</accession>
<organism evidence="1 2">
    <name type="scientific">Variovorax paradoxus</name>
    <dbReference type="NCBI Taxonomy" id="34073"/>
    <lineage>
        <taxon>Bacteria</taxon>
        <taxon>Pseudomonadati</taxon>
        <taxon>Pseudomonadota</taxon>
        <taxon>Betaproteobacteria</taxon>
        <taxon>Burkholderiales</taxon>
        <taxon>Comamonadaceae</taxon>
        <taxon>Variovorax</taxon>
    </lineage>
</organism>
<reference evidence="1 2" key="1">
    <citation type="submission" date="2015-03" db="EMBL/GenBank/DDBJ databases">
        <title>Genome sequence of Variovorax paradoxus TBEA6.</title>
        <authorList>
            <person name="Poehlein A."/>
            <person name="Schuldes J."/>
            <person name="Wuebbeler J.H."/>
            <person name="Hiessl S."/>
            <person name="Steinbuechel A."/>
            <person name="Daniel R."/>
        </authorList>
    </citation>
    <scope>NUCLEOTIDE SEQUENCE [LARGE SCALE GENOMIC DNA]</scope>
    <source>
        <strain evidence="1 2">TBEA6</strain>
    </source>
</reference>
<dbReference type="Gene3D" id="1.10.10.10">
    <property type="entry name" value="Winged helix-like DNA-binding domain superfamily/Winged helix DNA-binding domain"/>
    <property type="match status" value="1"/>
</dbReference>
<dbReference type="AlphaFoldDB" id="A0A0H2LTQ6"/>
<evidence type="ECO:0000313" key="2">
    <source>
        <dbReference type="Proteomes" id="UP000035170"/>
    </source>
</evidence>
<dbReference type="InterPro" id="IPR036388">
    <property type="entry name" value="WH-like_DNA-bd_sf"/>
</dbReference>
<dbReference type="EMBL" id="JZWI01000032">
    <property type="protein sequence ID" value="KLN53579.1"/>
    <property type="molecule type" value="Genomic_DNA"/>
</dbReference>
<dbReference type="RefSeq" id="WP_047786620.1">
    <property type="nucleotide sequence ID" value="NZ_JZWI01000032.1"/>
</dbReference>
<proteinExistence type="predicted"/>
<dbReference type="Proteomes" id="UP000035170">
    <property type="component" value="Unassembled WGS sequence"/>
</dbReference>
<sequence>MSAADFLLSPAVQKLMQVVYAAPDHPYSVNELTQRTKLEPSEVDATLEHLVKSGILAKQKATADQTETVKANRSFVFYRELRSIALKSFAAAEPIRSMLHSKFKNSVVRAFVLGEDNDNVIELLVVHGAVTPDEATMTEACRKLSKALHRHLQVHVISNARLEGLTSRDALTAKLAAASAFEIIAPGDTKAQLPTERLGLLQSARKKLAALSLSQHRSGSQ</sequence>
<gene>
    <name evidence="1" type="ORF">VPARA_52650</name>
</gene>
<keyword evidence="2" id="KW-1185">Reference proteome</keyword>
<name>A0A0H2LTQ6_VARPD</name>